<dbReference type="EMBL" id="JF324492">
    <property type="protein sequence ID" value="AET82414.1"/>
    <property type="molecule type" value="Genomic_DNA"/>
</dbReference>
<feature type="transmembrane region" description="Helical" evidence="2">
    <location>
        <begin position="24"/>
        <end position="44"/>
    </location>
</feature>
<evidence type="ECO:0000313" key="11">
    <source>
        <dbReference type="EMBL" id="AET82422.1"/>
    </source>
</evidence>
<protein>
    <submittedName>
        <fullName evidence="3">Uncharacterized protein</fullName>
    </submittedName>
</protein>
<dbReference type="EMBL" id="JF324501">
    <property type="protein sequence ID" value="AET82423.1"/>
    <property type="molecule type" value="Genomic_DNA"/>
</dbReference>
<evidence type="ECO:0000313" key="22">
    <source>
        <dbReference type="EMBL" id="AET82433.1"/>
    </source>
</evidence>
<evidence type="ECO:0000313" key="42">
    <source>
        <dbReference type="EMBL" id="AET82453.1"/>
    </source>
</evidence>
<dbReference type="EMBL" id="JF324508">
    <property type="protein sequence ID" value="AET82430.1"/>
    <property type="molecule type" value="Genomic_DNA"/>
</dbReference>
<dbReference type="EMBL" id="JF324510">
    <property type="protein sequence ID" value="AET82432.1"/>
    <property type="molecule type" value="Genomic_DNA"/>
</dbReference>
<dbReference type="EMBL" id="JF324530">
    <property type="protein sequence ID" value="AET82452.1"/>
    <property type="molecule type" value="Genomic_DNA"/>
</dbReference>
<evidence type="ECO:0000313" key="16">
    <source>
        <dbReference type="EMBL" id="AET82427.1"/>
    </source>
</evidence>
<evidence type="ECO:0000313" key="19">
    <source>
        <dbReference type="EMBL" id="AET82430.1"/>
    </source>
</evidence>
<dbReference type="EMBL" id="JF324536">
    <property type="protein sequence ID" value="AET82458.1"/>
    <property type="molecule type" value="Genomic_DNA"/>
</dbReference>
<evidence type="ECO:0000313" key="7">
    <source>
        <dbReference type="EMBL" id="AET82418.1"/>
    </source>
</evidence>
<dbReference type="InterPro" id="IPR051171">
    <property type="entry name" value="CaCA"/>
</dbReference>
<dbReference type="EMBL" id="JF324495">
    <property type="protein sequence ID" value="AET82417.1"/>
    <property type="molecule type" value="Genomic_DNA"/>
</dbReference>
<evidence type="ECO:0000313" key="43">
    <source>
        <dbReference type="EMBL" id="AET82454.1"/>
    </source>
</evidence>
<dbReference type="PANTHER" id="PTHR11878">
    <property type="entry name" value="SODIUM/CALCIUM EXCHANGER"/>
    <property type="match status" value="1"/>
</dbReference>
<dbReference type="AlphaFoldDB" id="H6A7Z1"/>
<evidence type="ECO:0000313" key="44">
    <source>
        <dbReference type="EMBL" id="AET82455.1"/>
    </source>
</evidence>
<evidence type="ECO:0000313" key="41">
    <source>
        <dbReference type="EMBL" id="AET82452.1"/>
    </source>
</evidence>
<evidence type="ECO:0000313" key="36">
    <source>
        <dbReference type="EMBL" id="AET82447.1"/>
    </source>
</evidence>
<evidence type="ECO:0000313" key="27">
    <source>
        <dbReference type="EMBL" id="AET82438.1"/>
    </source>
</evidence>
<dbReference type="EMBL" id="JF324504">
    <property type="protein sequence ID" value="AET82426.1"/>
    <property type="molecule type" value="Genomic_DNA"/>
</dbReference>
<dbReference type="EMBL" id="JF324494">
    <property type="protein sequence ID" value="AET82416.1"/>
    <property type="molecule type" value="Genomic_DNA"/>
</dbReference>
<evidence type="ECO:0000313" key="6">
    <source>
        <dbReference type="EMBL" id="AET82417.1"/>
    </source>
</evidence>
<evidence type="ECO:0000313" key="15">
    <source>
        <dbReference type="EMBL" id="AET82426.1"/>
    </source>
</evidence>
<dbReference type="EMBL" id="JF324499">
    <property type="protein sequence ID" value="AET82421.1"/>
    <property type="molecule type" value="Genomic_DNA"/>
</dbReference>
<evidence type="ECO:0000313" key="38">
    <source>
        <dbReference type="EMBL" id="AET82449.1"/>
    </source>
</evidence>
<dbReference type="EMBL" id="JF324511">
    <property type="protein sequence ID" value="AET82433.1"/>
    <property type="molecule type" value="Genomic_DNA"/>
</dbReference>
<dbReference type="EMBL" id="JF324537">
    <property type="protein sequence ID" value="AET82459.1"/>
    <property type="molecule type" value="Genomic_DNA"/>
</dbReference>
<dbReference type="EMBL" id="JF324526">
    <property type="protein sequence ID" value="AET82448.1"/>
    <property type="molecule type" value="Genomic_DNA"/>
</dbReference>
<keyword evidence="2" id="KW-1133">Transmembrane helix</keyword>
<keyword evidence="1" id="KW-0406">Ion transport</keyword>
<dbReference type="EMBL" id="JF324522">
    <property type="protein sequence ID" value="AET82444.1"/>
    <property type="molecule type" value="Genomic_DNA"/>
</dbReference>
<dbReference type="EMBL" id="JF324531">
    <property type="protein sequence ID" value="AET82453.1"/>
    <property type="molecule type" value="Genomic_DNA"/>
</dbReference>
<dbReference type="EMBL" id="JF324518">
    <property type="protein sequence ID" value="AET82440.1"/>
    <property type="molecule type" value="Genomic_DNA"/>
</dbReference>
<evidence type="ECO:0000313" key="24">
    <source>
        <dbReference type="EMBL" id="AET82435.1"/>
    </source>
</evidence>
<evidence type="ECO:0000313" key="3">
    <source>
        <dbReference type="EMBL" id="AET82414.1"/>
    </source>
</evidence>
<dbReference type="EMBL" id="JF324527">
    <property type="protein sequence ID" value="AET82449.1"/>
    <property type="molecule type" value="Genomic_DNA"/>
</dbReference>
<evidence type="ECO:0000313" key="18">
    <source>
        <dbReference type="EMBL" id="AET82429.1"/>
    </source>
</evidence>
<evidence type="ECO:0000313" key="37">
    <source>
        <dbReference type="EMBL" id="AET82448.1"/>
    </source>
</evidence>
<evidence type="ECO:0000313" key="21">
    <source>
        <dbReference type="EMBL" id="AET82432.1"/>
    </source>
</evidence>
<evidence type="ECO:0000313" key="46">
    <source>
        <dbReference type="EMBL" id="AET82458.1"/>
    </source>
</evidence>
<dbReference type="GO" id="GO:0016020">
    <property type="term" value="C:membrane"/>
    <property type="evidence" value="ECO:0007669"/>
    <property type="project" value="TreeGrafter"/>
</dbReference>
<dbReference type="EMBL" id="JF324502">
    <property type="protein sequence ID" value="AET82424.1"/>
    <property type="molecule type" value="Genomic_DNA"/>
</dbReference>
<keyword evidence="1" id="KW-0813">Transport</keyword>
<evidence type="ECO:0000313" key="33">
    <source>
        <dbReference type="EMBL" id="AET82444.1"/>
    </source>
</evidence>
<evidence type="ECO:0000256" key="2">
    <source>
        <dbReference type="SAM" id="Phobius"/>
    </source>
</evidence>
<evidence type="ECO:0000256" key="1">
    <source>
        <dbReference type="ARBA" id="ARBA00023065"/>
    </source>
</evidence>
<reference evidence="3" key="1">
    <citation type="journal article" date="2012" name="Am. J. Bot.">
        <title>Spatially variable natural selection and the divergence between parapatric subspecies of lodgepole pine (Pinus contorta, Pinaceae).</title>
        <authorList>
            <person name="Eckert A.J."/>
            <person name="Shahi H."/>
            <person name="Datwyler S.L."/>
            <person name="Neale D.B."/>
        </authorList>
    </citation>
    <scope>NUCLEOTIDE SEQUENCE</scope>
    <source>
        <strain evidence="3">B-201_9778</strain>
        <strain evidence="4">B-202_9779</strain>
        <strain evidence="5">B-203_9780</strain>
        <strain evidence="6">B-204_9781</strain>
        <strain evidence="7">B-205_9782</strain>
        <strain evidence="8">B-206_9783</strain>
        <strain evidence="9">B-207_9784</strain>
        <strain evidence="10">B-208_9785</strain>
        <strain evidence="11">B-209_9786</strain>
        <strain evidence="12">B-210_9787</strain>
        <strain evidence="13">B-211_9788</strain>
        <strain evidence="14">B-212_9789</strain>
        <strain evidence="15">B-213_9790</strain>
        <strain evidence="16">B-214_9791</strain>
        <strain evidence="17">B-215_9792</strain>
        <strain evidence="18">B-216_9793</strain>
        <strain evidence="19">B-217_9794</strain>
        <strain evidence="20">B-218_9795</strain>
        <strain evidence="21">B-219_9796</strain>
        <strain evidence="22">B-220_9797</strain>
        <strain evidence="23">B-222_9798</strain>
        <strain evidence="24">B-223_9799</strain>
        <strain evidence="25">B-224_9800</strain>
        <strain evidence="26">B-225_9801</strain>
        <strain evidence="27">B-226_9802</strain>
        <strain evidence="28">B-227_9803</strain>
        <strain evidence="29">B-228_9804</strain>
        <strain evidence="30">B-229_9805</strain>
        <strain evidence="31">B-230_9806</strain>
        <strain evidence="32">B-231_9807</strain>
        <strain evidence="33">B-232_9808</strain>
        <strain evidence="34">B-233_9809</strain>
        <strain evidence="35">B-234_9810</strain>
        <strain evidence="36">B-235_9811</strain>
        <strain evidence="37">B-236_9812</strain>
        <strain evidence="38">B-237_9813</strain>
        <strain evidence="39">B-238_9814</strain>
        <strain evidence="40">B-239_9815</strain>
        <strain evidence="41">B-240_9816</strain>
        <strain evidence="42">B-241_9817</strain>
        <strain evidence="43">B-242_9818</strain>
        <strain evidence="44">B-243_9819</strain>
        <strain evidence="45">B-246_9821</strain>
        <strain evidence="46">B-247_9822</strain>
        <strain evidence="47">B-248_9823</strain>
        <strain evidence="48">B-249_9824</strain>
    </source>
</reference>
<dbReference type="EMBL" id="JF324524">
    <property type="protein sequence ID" value="AET82446.1"/>
    <property type="molecule type" value="Genomic_DNA"/>
</dbReference>
<evidence type="ECO:0000313" key="5">
    <source>
        <dbReference type="EMBL" id="AET82416.1"/>
    </source>
</evidence>
<evidence type="ECO:0000313" key="17">
    <source>
        <dbReference type="EMBL" id="AET82428.1"/>
    </source>
</evidence>
<evidence type="ECO:0000313" key="28">
    <source>
        <dbReference type="EMBL" id="AET82439.1"/>
    </source>
</evidence>
<evidence type="ECO:0000313" key="12">
    <source>
        <dbReference type="EMBL" id="AET82423.1"/>
    </source>
</evidence>
<evidence type="ECO:0000313" key="35">
    <source>
        <dbReference type="EMBL" id="AET82446.1"/>
    </source>
</evidence>
<evidence type="ECO:0000313" key="30">
    <source>
        <dbReference type="EMBL" id="AET82441.1"/>
    </source>
</evidence>
<accession>H6A7Z1</accession>
<dbReference type="EMBL" id="JF324500">
    <property type="protein sequence ID" value="AET82422.1"/>
    <property type="molecule type" value="Genomic_DNA"/>
</dbReference>
<evidence type="ECO:0000313" key="9">
    <source>
        <dbReference type="EMBL" id="AET82420.1"/>
    </source>
</evidence>
<dbReference type="EMBL" id="JF324532">
    <property type="protein sequence ID" value="AET82454.1"/>
    <property type="molecule type" value="Genomic_DNA"/>
</dbReference>
<evidence type="ECO:0000313" key="13">
    <source>
        <dbReference type="EMBL" id="AET82424.1"/>
    </source>
</evidence>
<evidence type="ECO:0000313" key="23">
    <source>
        <dbReference type="EMBL" id="AET82434.1"/>
    </source>
</evidence>
<evidence type="ECO:0000313" key="47">
    <source>
        <dbReference type="EMBL" id="AET82459.1"/>
    </source>
</evidence>
<evidence type="ECO:0000313" key="31">
    <source>
        <dbReference type="EMBL" id="AET82442.1"/>
    </source>
</evidence>
<dbReference type="EMBL" id="JF324516">
    <property type="protein sequence ID" value="AET82438.1"/>
    <property type="molecule type" value="Genomic_DNA"/>
</dbReference>
<dbReference type="EMBL" id="JF324525">
    <property type="protein sequence ID" value="AET82447.1"/>
    <property type="molecule type" value="Genomic_DNA"/>
</dbReference>
<feature type="non-terminal residue" evidence="3">
    <location>
        <position position="71"/>
    </location>
</feature>
<evidence type="ECO:0000313" key="4">
    <source>
        <dbReference type="EMBL" id="AET82415.1"/>
    </source>
</evidence>
<dbReference type="EMBL" id="JF324505">
    <property type="protein sequence ID" value="AET82427.1"/>
    <property type="molecule type" value="Genomic_DNA"/>
</dbReference>
<feature type="non-terminal residue" evidence="3">
    <location>
        <position position="1"/>
    </location>
</feature>
<evidence type="ECO:0000313" key="40">
    <source>
        <dbReference type="EMBL" id="AET82451.1"/>
    </source>
</evidence>
<dbReference type="EMBL" id="JF324519">
    <property type="protein sequence ID" value="AET82441.1"/>
    <property type="molecule type" value="Genomic_DNA"/>
</dbReference>
<dbReference type="EMBL" id="JF324512">
    <property type="protein sequence ID" value="AET82434.1"/>
    <property type="molecule type" value="Genomic_DNA"/>
</dbReference>
<evidence type="ECO:0000313" key="14">
    <source>
        <dbReference type="EMBL" id="AET82425.1"/>
    </source>
</evidence>
<name>H6A7Z1_PINCO</name>
<evidence type="ECO:0000313" key="8">
    <source>
        <dbReference type="EMBL" id="AET82419.1"/>
    </source>
</evidence>
<dbReference type="EMBL" id="JF324521">
    <property type="protein sequence ID" value="AET82443.1"/>
    <property type="molecule type" value="Genomic_DNA"/>
</dbReference>
<evidence type="ECO:0000313" key="39">
    <source>
        <dbReference type="EMBL" id="AET82450.1"/>
    </source>
</evidence>
<dbReference type="EMBL" id="JF324517">
    <property type="protein sequence ID" value="AET82439.1"/>
    <property type="molecule type" value="Genomic_DNA"/>
</dbReference>
<dbReference type="PANTHER" id="PTHR11878:SF65">
    <property type="entry name" value="NA_CA-EXCHANGE PROTEIN, ISOFORM G"/>
    <property type="match status" value="1"/>
</dbReference>
<evidence type="ECO:0000313" key="48">
    <source>
        <dbReference type="EMBL" id="AET82460.1"/>
    </source>
</evidence>
<evidence type="ECO:0000313" key="20">
    <source>
        <dbReference type="EMBL" id="AET82431.1"/>
    </source>
</evidence>
<dbReference type="EMBL" id="JF324514">
    <property type="protein sequence ID" value="AET82436.1"/>
    <property type="molecule type" value="Genomic_DNA"/>
</dbReference>
<evidence type="ECO:0000313" key="26">
    <source>
        <dbReference type="EMBL" id="AET82437.1"/>
    </source>
</evidence>
<dbReference type="GO" id="GO:0030001">
    <property type="term" value="P:metal ion transport"/>
    <property type="evidence" value="ECO:0007669"/>
    <property type="project" value="TreeGrafter"/>
</dbReference>
<dbReference type="EMBL" id="JF324513">
    <property type="protein sequence ID" value="AET82435.1"/>
    <property type="molecule type" value="Genomic_DNA"/>
</dbReference>
<dbReference type="EMBL" id="JF324509">
    <property type="protein sequence ID" value="AET82431.1"/>
    <property type="molecule type" value="Genomic_DNA"/>
</dbReference>
<dbReference type="EMBL" id="JF324496">
    <property type="protein sequence ID" value="AET82418.1"/>
    <property type="molecule type" value="Genomic_DNA"/>
</dbReference>
<dbReference type="EMBL" id="JF324538">
    <property type="protein sequence ID" value="AET82460.1"/>
    <property type="molecule type" value="Genomic_DNA"/>
</dbReference>
<dbReference type="EMBL" id="JF324507">
    <property type="protein sequence ID" value="AET82429.1"/>
    <property type="molecule type" value="Genomic_DNA"/>
</dbReference>
<dbReference type="EMBL" id="JF324503">
    <property type="protein sequence ID" value="AET82425.1"/>
    <property type="molecule type" value="Genomic_DNA"/>
</dbReference>
<dbReference type="EMBL" id="JF324515">
    <property type="protein sequence ID" value="AET82437.1"/>
    <property type="molecule type" value="Genomic_DNA"/>
</dbReference>
<evidence type="ECO:0000313" key="25">
    <source>
        <dbReference type="EMBL" id="AET82436.1"/>
    </source>
</evidence>
<evidence type="ECO:0000313" key="32">
    <source>
        <dbReference type="EMBL" id="AET82443.1"/>
    </source>
</evidence>
<dbReference type="EMBL" id="JF324523">
    <property type="protein sequence ID" value="AET82445.1"/>
    <property type="molecule type" value="Genomic_DNA"/>
</dbReference>
<evidence type="ECO:0000313" key="10">
    <source>
        <dbReference type="EMBL" id="AET82421.1"/>
    </source>
</evidence>
<sequence length="71" mass="8282">PWFINTVYNSIAFGEPLEVKAGELSFSLIVFFITFVLCMAAIVLRRYFFGGELGGPRNWAWITCFYLMFLW</sequence>
<dbReference type="EMBL" id="JF324528">
    <property type="protein sequence ID" value="AET82450.1"/>
    <property type="molecule type" value="Genomic_DNA"/>
</dbReference>
<evidence type="ECO:0000313" key="34">
    <source>
        <dbReference type="EMBL" id="AET82445.1"/>
    </source>
</evidence>
<organism evidence="3">
    <name type="scientific">Pinus contorta var. bolanderi</name>
    <dbReference type="NCBI Taxonomy" id="476179"/>
    <lineage>
        <taxon>Eukaryota</taxon>
        <taxon>Viridiplantae</taxon>
        <taxon>Streptophyta</taxon>
        <taxon>Embryophyta</taxon>
        <taxon>Tracheophyta</taxon>
        <taxon>Spermatophyta</taxon>
        <taxon>Pinopsida</taxon>
        <taxon>Pinidae</taxon>
        <taxon>Conifers I</taxon>
        <taxon>Pinales</taxon>
        <taxon>Pinaceae</taxon>
        <taxon>Pinus</taxon>
        <taxon>Pinus subgen. Pinus</taxon>
    </lineage>
</organism>
<proteinExistence type="predicted"/>
<keyword evidence="2" id="KW-0472">Membrane</keyword>
<dbReference type="EMBL" id="JF324498">
    <property type="protein sequence ID" value="AET82420.1"/>
    <property type="molecule type" value="Genomic_DNA"/>
</dbReference>
<dbReference type="EMBL" id="JF324497">
    <property type="protein sequence ID" value="AET82419.1"/>
    <property type="molecule type" value="Genomic_DNA"/>
</dbReference>
<dbReference type="EMBL" id="JF324533">
    <property type="protein sequence ID" value="AET82455.1"/>
    <property type="molecule type" value="Genomic_DNA"/>
</dbReference>
<evidence type="ECO:0000313" key="29">
    <source>
        <dbReference type="EMBL" id="AET82440.1"/>
    </source>
</evidence>
<keyword evidence="2" id="KW-0812">Transmembrane</keyword>
<dbReference type="EMBL" id="JF324493">
    <property type="protein sequence ID" value="AET82415.1"/>
    <property type="molecule type" value="Genomic_DNA"/>
</dbReference>
<evidence type="ECO:0000313" key="45">
    <source>
        <dbReference type="EMBL" id="AET82457.1"/>
    </source>
</evidence>
<dbReference type="EMBL" id="JF324506">
    <property type="protein sequence ID" value="AET82428.1"/>
    <property type="molecule type" value="Genomic_DNA"/>
</dbReference>
<dbReference type="EMBL" id="JF324529">
    <property type="protein sequence ID" value="AET82451.1"/>
    <property type="molecule type" value="Genomic_DNA"/>
</dbReference>
<dbReference type="EMBL" id="JF324520">
    <property type="protein sequence ID" value="AET82442.1"/>
    <property type="molecule type" value="Genomic_DNA"/>
</dbReference>
<dbReference type="EMBL" id="JF324535">
    <property type="protein sequence ID" value="AET82457.1"/>
    <property type="molecule type" value="Genomic_DNA"/>
</dbReference>